<feature type="compositionally biased region" description="Basic and acidic residues" evidence="1">
    <location>
        <begin position="112"/>
        <end position="134"/>
    </location>
</feature>
<protein>
    <recommendedName>
        <fullName evidence="4">Serine/arginine-rich SC35-like splicing factor SCL30A</fullName>
    </recommendedName>
</protein>
<feature type="region of interest" description="Disordered" evidence="1">
    <location>
        <begin position="112"/>
        <end position="245"/>
    </location>
</feature>
<reference evidence="2" key="1">
    <citation type="submission" date="2022-12" db="EMBL/GenBank/DDBJ databases">
        <title>Draft genome assemblies for two species of Escallonia (Escalloniales).</title>
        <authorList>
            <person name="Chanderbali A."/>
            <person name="Dervinis C."/>
            <person name="Anghel I."/>
            <person name="Soltis D."/>
            <person name="Soltis P."/>
            <person name="Zapata F."/>
        </authorList>
    </citation>
    <scope>NUCLEOTIDE SEQUENCE</scope>
    <source>
        <strain evidence="2">UCBG64.0493</strain>
        <tissue evidence="2">Leaf</tissue>
    </source>
</reference>
<dbReference type="GO" id="GO:0003676">
    <property type="term" value="F:nucleic acid binding"/>
    <property type="evidence" value="ECO:0007669"/>
    <property type="project" value="InterPro"/>
</dbReference>
<evidence type="ECO:0000313" key="3">
    <source>
        <dbReference type="Proteomes" id="UP001188597"/>
    </source>
</evidence>
<evidence type="ECO:0000313" key="2">
    <source>
        <dbReference type="EMBL" id="KAK2997017.1"/>
    </source>
</evidence>
<gene>
    <name evidence="2" type="ORF">RJ639_024782</name>
</gene>
<feature type="region of interest" description="Disordered" evidence="1">
    <location>
        <begin position="15"/>
        <end position="44"/>
    </location>
</feature>
<evidence type="ECO:0008006" key="4">
    <source>
        <dbReference type="Google" id="ProtNLM"/>
    </source>
</evidence>
<dbReference type="EMBL" id="JAVXUP010004503">
    <property type="protein sequence ID" value="KAK2997017.1"/>
    <property type="molecule type" value="Genomic_DNA"/>
</dbReference>
<sequence length="245" mass="28856">MACRFNFRSQFVQMRGRSYSPPPRGGYGRRRSPSPRGRYGGRGRDLPTSLLVRNLRHDCRTLHVFILELFIDLEFREQYSEFQDPADADEAKYQMDGQILLGRQLTVVFAEENRKKPTDMRARERRGRISDRRRSPPRYSRSPPPRYARSRSHSREDSPPPKRRHHSRSVSARERSYSRSPVRERSPPYNGRSRSPVRELSPPSRSRSRSPVRELSPVRDRSRSLSPIRSRSRSRRLDRDNSPSQ</sequence>
<dbReference type="Proteomes" id="UP001188597">
    <property type="component" value="Unassembled WGS sequence"/>
</dbReference>
<dbReference type="Gene3D" id="3.30.70.330">
    <property type="match status" value="1"/>
</dbReference>
<dbReference type="InterPro" id="IPR012677">
    <property type="entry name" value="Nucleotide-bd_a/b_plait_sf"/>
</dbReference>
<feature type="compositionally biased region" description="Low complexity" evidence="1">
    <location>
        <begin position="192"/>
        <end position="205"/>
    </location>
</feature>
<dbReference type="InterPro" id="IPR035979">
    <property type="entry name" value="RBD_domain_sf"/>
</dbReference>
<comment type="caution">
    <text evidence="2">The sequence shown here is derived from an EMBL/GenBank/DDBJ whole genome shotgun (WGS) entry which is preliminary data.</text>
</comment>
<proteinExistence type="predicted"/>
<accession>A0AA88S7A7</accession>
<feature type="compositionally biased region" description="Basic and acidic residues" evidence="1">
    <location>
        <begin position="171"/>
        <end position="186"/>
    </location>
</feature>
<evidence type="ECO:0000256" key="1">
    <source>
        <dbReference type="SAM" id="MobiDB-lite"/>
    </source>
</evidence>
<name>A0AA88S7A7_9ASTE</name>
<organism evidence="2 3">
    <name type="scientific">Escallonia herrerae</name>
    <dbReference type="NCBI Taxonomy" id="1293975"/>
    <lineage>
        <taxon>Eukaryota</taxon>
        <taxon>Viridiplantae</taxon>
        <taxon>Streptophyta</taxon>
        <taxon>Embryophyta</taxon>
        <taxon>Tracheophyta</taxon>
        <taxon>Spermatophyta</taxon>
        <taxon>Magnoliopsida</taxon>
        <taxon>eudicotyledons</taxon>
        <taxon>Gunneridae</taxon>
        <taxon>Pentapetalae</taxon>
        <taxon>asterids</taxon>
        <taxon>campanulids</taxon>
        <taxon>Escalloniales</taxon>
        <taxon>Escalloniaceae</taxon>
        <taxon>Escallonia</taxon>
    </lineage>
</organism>
<dbReference type="AlphaFoldDB" id="A0AA88S7A7"/>
<dbReference type="SUPFAM" id="SSF54928">
    <property type="entry name" value="RNA-binding domain, RBD"/>
    <property type="match status" value="1"/>
</dbReference>
<keyword evidence="3" id="KW-1185">Reference proteome</keyword>
<feature type="compositionally biased region" description="Basic and acidic residues" evidence="1">
    <location>
        <begin position="235"/>
        <end position="245"/>
    </location>
</feature>